<evidence type="ECO:0000256" key="3">
    <source>
        <dbReference type="ARBA" id="ARBA00022989"/>
    </source>
</evidence>
<keyword evidence="8" id="KW-1185">Reference proteome</keyword>
<evidence type="ECO:0000256" key="2">
    <source>
        <dbReference type="ARBA" id="ARBA00022692"/>
    </source>
</evidence>
<feature type="transmembrane region" description="Helical" evidence="6">
    <location>
        <begin position="34"/>
        <end position="55"/>
    </location>
</feature>
<dbReference type="PANTHER" id="PTHR47808:SF2">
    <property type="entry name" value="LEM DOMAIN-CONTAINING PROTEIN 2"/>
    <property type="match status" value="1"/>
</dbReference>
<gene>
    <name evidence="7" type="ORF">N0F65_003167</name>
</gene>
<dbReference type="InterPro" id="IPR041885">
    <property type="entry name" value="MAN1_winged_helix_dom"/>
</dbReference>
<dbReference type="GO" id="GO:0005637">
    <property type="term" value="C:nuclear inner membrane"/>
    <property type="evidence" value="ECO:0007669"/>
    <property type="project" value="UniProtKB-SubCell"/>
</dbReference>
<reference evidence="7" key="1">
    <citation type="submission" date="2022-11" db="EMBL/GenBank/DDBJ databases">
        <authorList>
            <person name="Morgan W.R."/>
            <person name="Tartar A."/>
        </authorList>
    </citation>
    <scope>NUCLEOTIDE SEQUENCE</scope>
    <source>
        <strain evidence="7">ARSEF 373</strain>
    </source>
</reference>
<dbReference type="GO" id="GO:0071763">
    <property type="term" value="P:nuclear membrane organization"/>
    <property type="evidence" value="ECO:0007669"/>
    <property type="project" value="TreeGrafter"/>
</dbReference>
<evidence type="ECO:0000313" key="8">
    <source>
        <dbReference type="Proteomes" id="UP001146120"/>
    </source>
</evidence>
<evidence type="ECO:0000256" key="4">
    <source>
        <dbReference type="ARBA" id="ARBA00023136"/>
    </source>
</evidence>
<dbReference type="InterPro" id="IPR044780">
    <property type="entry name" value="Heh2/Src1"/>
</dbReference>
<comment type="subcellular location">
    <subcellularLocation>
        <location evidence="1">Nucleus inner membrane</location>
    </subcellularLocation>
</comment>
<keyword evidence="3 6" id="KW-1133">Transmembrane helix</keyword>
<keyword evidence="4 6" id="KW-0472">Membrane</keyword>
<keyword evidence="5" id="KW-0539">Nucleus</keyword>
<comment type="caution">
    <text evidence="7">The sequence shown here is derived from an EMBL/GenBank/DDBJ whole genome shotgun (WGS) entry which is preliminary data.</text>
</comment>
<dbReference type="PANTHER" id="PTHR47808">
    <property type="entry name" value="INNER NUCLEAR MEMBRANE PROTEIN HEH2-RELATED"/>
    <property type="match status" value="1"/>
</dbReference>
<organism evidence="7 8">
    <name type="scientific">Lagenidium giganteum</name>
    <dbReference type="NCBI Taxonomy" id="4803"/>
    <lineage>
        <taxon>Eukaryota</taxon>
        <taxon>Sar</taxon>
        <taxon>Stramenopiles</taxon>
        <taxon>Oomycota</taxon>
        <taxon>Peronosporomycetes</taxon>
        <taxon>Pythiales</taxon>
        <taxon>Pythiaceae</taxon>
    </lineage>
</organism>
<dbReference type="Proteomes" id="UP001146120">
    <property type="component" value="Unassembled WGS sequence"/>
</dbReference>
<evidence type="ECO:0000256" key="5">
    <source>
        <dbReference type="ARBA" id="ARBA00023242"/>
    </source>
</evidence>
<evidence type="ECO:0000256" key="6">
    <source>
        <dbReference type="SAM" id="Phobius"/>
    </source>
</evidence>
<accession>A0AAV2ZAD7</accession>
<dbReference type="AlphaFoldDB" id="A0AAV2ZAD7"/>
<keyword evidence="2 6" id="KW-0812">Transmembrane</keyword>
<sequence>MIMKRLKYVKVMTDERLRLGIELAPLLCRVRFQVLSHAKLILGLVIAIAVAGIGYRKYKLRRTEKEFIDRMVKEVRYFLLERAGSKDSYYPAIHLRDHLFDALNVDQRDRKWLRRAVWPKVAALVVEDSRIRTRNAQ</sequence>
<dbReference type="GO" id="GO:0005783">
    <property type="term" value="C:endoplasmic reticulum"/>
    <property type="evidence" value="ECO:0007669"/>
    <property type="project" value="TreeGrafter"/>
</dbReference>
<protein>
    <submittedName>
        <fullName evidence="7">Uncharacterized protein</fullName>
    </submittedName>
</protein>
<dbReference type="Gene3D" id="1.10.10.1180">
    <property type="entry name" value="MAN1, winged-helix domain"/>
    <property type="match status" value="1"/>
</dbReference>
<dbReference type="GO" id="GO:0003682">
    <property type="term" value="F:chromatin binding"/>
    <property type="evidence" value="ECO:0007669"/>
    <property type="project" value="InterPro"/>
</dbReference>
<proteinExistence type="predicted"/>
<evidence type="ECO:0000256" key="1">
    <source>
        <dbReference type="ARBA" id="ARBA00004540"/>
    </source>
</evidence>
<evidence type="ECO:0000313" key="7">
    <source>
        <dbReference type="EMBL" id="DBA02979.1"/>
    </source>
</evidence>
<reference evidence="7" key="2">
    <citation type="journal article" date="2023" name="Microbiol Resour">
        <title>Decontamination and Annotation of the Draft Genome Sequence of the Oomycete Lagenidium giganteum ARSEF 373.</title>
        <authorList>
            <person name="Morgan W.R."/>
            <person name="Tartar A."/>
        </authorList>
    </citation>
    <scope>NUCLEOTIDE SEQUENCE</scope>
    <source>
        <strain evidence="7">ARSEF 373</strain>
    </source>
</reference>
<dbReference type="EMBL" id="DAKRPA010000024">
    <property type="protein sequence ID" value="DBA02979.1"/>
    <property type="molecule type" value="Genomic_DNA"/>
</dbReference>
<name>A0AAV2ZAD7_9STRA</name>
<dbReference type="GO" id="GO:0034399">
    <property type="term" value="C:nuclear periphery"/>
    <property type="evidence" value="ECO:0007669"/>
    <property type="project" value="TreeGrafter"/>
</dbReference>